<dbReference type="Gene3D" id="3.30.9.10">
    <property type="entry name" value="D-Amino Acid Oxidase, subunit A, domain 2"/>
    <property type="match status" value="1"/>
</dbReference>
<organism evidence="2 3">
    <name type="scientific">Dioszegia hungarica</name>
    <dbReference type="NCBI Taxonomy" id="4972"/>
    <lineage>
        <taxon>Eukaryota</taxon>
        <taxon>Fungi</taxon>
        <taxon>Dikarya</taxon>
        <taxon>Basidiomycota</taxon>
        <taxon>Agaricomycotina</taxon>
        <taxon>Tremellomycetes</taxon>
        <taxon>Tremellales</taxon>
        <taxon>Bulleribasidiaceae</taxon>
        <taxon>Dioszegia</taxon>
    </lineage>
</organism>
<reference evidence="2" key="1">
    <citation type="journal article" date="2022" name="G3 (Bethesda)">
        <title>High quality genome of the basidiomycete yeast Dioszegia hungarica PDD-24b-2 isolated from cloud water.</title>
        <authorList>
            <person name="Jarrige D."/>
            <person name="Haridas S."/>
            <person name="Bleykasten-Grosshans C."/>
            <person name="Joly M."/>
            <person name="Nadalig T."/>
            <person name="Sancelme M."/>
            <person name="Vuilleumier S."/>
            <person name="Grigoriev I.V."/>
            <person name="Amato P."/>
            <person name="Bringel F."/>
        </authorList>
    </citation>
    <scope>NUCLEOTIDE SEQUENCE</scope>
    <source>
        <strain evidence="2">PDD-24b-2</strain>
    </source>
</reference>
<dbReference type="Gene3D" id="3.50.50.60">
    <property type="entry name" value="FAD/NAD(P)-binding domain"/>
    <property type="match status" value="1"/>
</dbReference>
<gene>
    <name evidence="2" type="ORF">MKK02DRAFT_18217</name>
</gene>
<dbReference type="InterPro" id="IPR036188">
    <property type="entry name" value="FAD/NAD-bd_sf"/>
</dbReference>
<keyword evidence="3" id="KW-1185">Reference proteome</keyword>
<name>A0AA38H7K5_9TREE</name>
<dbReference type="Pfam" id="PF01266">
    <property type="entry name" value="DAO"/>
    <property type="match status" value="1"/>
</dbReference>
<feature type="domain" description="FAD dependent oxidoreductase" evidence="1">
    <location>
        <begin position="40"/>
        <end position="281"/>
    </location>
</feature>
<dbReference type="PANTHER" id="PTHR13847">
    <property type="entry name" value="SARCOSINE DEHYDROGENASE-RELATED"/>
    <property type="match status" value="1"/>
</dbReference>
<dbReference type="GO" id="GO:0005737">
    <property type="term" value="C:cytoplasm"/>
    <property type="evidence" value="ECO:0007669"/>
    <property type="project" value="TreeGrafter"/>
</dbReference>
<dbReference type="GeneID" id="77725112"/>
<evidence type="ECO:0000313" key="2">
    <source>
        <dbReference type="EMBL" id="KAI9634339.1"/>
    </source>
</evidence>
<dbReference type="Proteomes" id="UP001164286">
    <property type="component" value="Unassembled WGS sequence"/>
</dbReference>
<evidence type="ECO:0000259" key="1">
    <source>
        <dbReference type="Pfam" id="PF01266"/>
    </source>
</evidence>
<accession>A0AA38H7K5</accession>
<proteinExistence type="predicted"/>
<dbReference type="InterPro" id="IPR006076">
    <property type="entry name" value="FAD-dep_OxRdtase"/>
</dbReference>
<dbReference type="AlphaFoldDB" id="A0AA38H7K5"/>
<comment type="caution">
    <text evidence="2">The sequence shown here is derived from an EMBL/GenBank/DDBJ whole genome shotgun (WGS) entry which is preliminary data.</text>
</comment>
<dbReference type="PANTHER" id="PTHR13847:SF260">
    <property type="entry name" value="FAD DEPENDENT OXIDOREDUCTASE DOMAIN-CONTAINING PROTEIN"/>
    <property type="match status" value="1"/>
</dbReference>
<protein>
    <submittedName>
        <fullName evidence="2">FAD dependent oxidoreductase</fullName>
    </submittedName>
</protein>
<dbReference type="RefSeq" id="XP_052944116.1">
    <property type="nucleotide sequence ID" value="XM_053085911.1"/>
</dbReference>
<evidence type="ECO:0000313" key="3">
    <source>
        <dbReference type="Proteomes" id="UP001164286"/>
    </source>
</evidence>
<dbReference type="EMBL" id="JAKWFO010000008">
    <property type="protein sequence ID" value="KAI9634339.1"/>
    <property type="molecule type" value="Genomic_DNA"/>
</dbReference>
<dbReference type="SUPFAM" id="SSF51905">
    <property type="entry name" value="FAD/NAD(P)-binding domain"/>
    <property type="match status" value="1"/>
</dbReference>
<sequence>MSSFPQTFISTVSHWQASNRGPTSLYNYGKGSSLSENAHVVIIGAGMTGERSDAKRKGASLAYQLINQGALPKGKKVAVLEAKDVASGATGRNGGHVRPASFHSYPGLIRPLKDGGAGHTPEEAVRILEDEEENMRLVAQIVEREKLNQGAFGADFQVFRNEAEKKAGKEALEAYTAAREKYGYPPAQGIKFVDDAEEAKKVSRTYFTRQDHAAGYAVTPAGMVHPHKLATALLRLALATGQCELYSWTPVSNFEKTGETWIVHTSEGDITAEQVVLVTGGG</sequence>